<evidence type="ECO:0008006" key="4">
    <source>
        <dbReference type="Google" id="ProtNLM"/>
    </source>
</evidence>
<accession>A0A9X1NBQ6</accession>
<evidence type="ECO:0000256" key="1">
    <source>
        <dbReference type="SAM" id="MobiDB-lite"/>
    </source>
</evidence>
<proteinExistence type="predicted"/>
<dbReference type="RefSeq" id="WP_231440022.1">
    <property type="nucleotide sequence ID" value="NZ_JAJOMB010000003.1"/>
</dbReference>
<reference evidence="2" key="1">
    <citation type="submission" date="2021-11" db="EMBL/GenBank/DDBJ databases">
        <title>Streptomyces corallinus and Kineosporia corallina sp. nov., two new coral-derived marine actinobacteria.</title>
        <authorList>
            <person name="Buangrab K."/>
            <person name="Sutthacheep M."/>
            <person name="Yeemin T."/>
            <person name="Harunari E."/>
            <person name="Igarashi Y."/>
            <person name="Sripreechasak P."/>
            <person name="Kanchanasin P."/>
            <person name="Tanasupawat S."/>
            <person name="Phongsopitanun W."/>
        </authorList>
    </citation>
    <scope>NUCLEOTIDE SEQUENCE</scope>
    <source>
        <strain evidence="2">JCM 31032</strain>
    </source>
</reference>
<evidence type="ECO:0000313" key="3">
    <source>
        <dbReference type="Proteomes" id="UP001138997"/>
    </source>
</evidence>
<organism evidence="2 3">
    <name type="scientific">Kineosporia babensis</name>
    <dbReference type="NCBI Taxonomy" id="499548"/>
    <lineage>
        <taxon>Bacteria</taxon>
        <taxon>Bacillati</taxon>
        <taxon>Actinomycetota</taxon>
        <taxon>Actinomycetes</taxon>
        <taxon>Kineosporiales</taxon>
        <taxon>Kineosporiaceae</taxon>
        <taxon>Kineosporia</taxon>
    </lineage>
</organism>
<keyword evidence="3" id="KW-1185">Reference proteome</keyword>
<protein>
    <recommendedName>
        <fullName evidence="4">DUF2637 domain-containing protein</fullName>
    </recommendedName>
</protein>
<evidence type="ECO:0000313" key="2">
    <source>
        <dbReference type="EMBL" id="MCD5310846.1"/>
    </source>
</evidence>
<name>A0A9X1NBQ6_9ACTN</name>
<comment type="caution">
    <text evidence="2">The sequence shown here is derived from an EMBL/GenBank/DDBJ whole genome shotgun (WGS) entry which is preliminary data.</text>
</comment>
<feature type="compositionally biased region" description="Basic and acidic residues" evidence="1">
    <location>
        <begin position="221"/>
        <end position="235"/>
    </location>
</feature>
<sequence length="312" mass="32771">MNSGSPWLRRASLVATLAMTSHAEIAAGEAAGLPMWHPFGADSIPIGLPLLLPIAIDCYVVDALERRHGLDRLAALGILALSVIGGSAYTAADSAEAYKLAGVGVVLVLVLSRLYSKPKPSKKDAEDLAVVDAAERAKAQRALDAEDARERAAAQRRIDEARSIADIAARQAEIEAAAQEQAAAASAEASRAAAEAEKAAADAEVARHEAASAAEVARVQAETEARRAERAERQSVKRPRAASTNQSAAPSKTPPSADEAARLVASAIRSHEGAEPWVFSWKEWSERHGGGRSFWFAAKAAAESKPHLAKVG</sequence>
<gene>
    <name evidence="2" type="ORF">LR394_08065</name>
</gene>
<feature type="region of interest" description="Disordered" evidence="1">
    <location>
        <begin position="214"/>
        <end position="260"/>
    </location>
</feature>
<dbReference type="Proteomes" id="UP001138997">
    <property type="component" value="Unassembled WGS sequence"/>
</dbReference>
<dbReference type="EMBL" id="JAJOMB010000003">
    <property type="protein sequence ID" value="MCD5310846.1"/>
    <property type="molecule type" value="Genomic_DNA"/>
</dbReference>
<dbReference type="AlphaFoldDB" id="A0A9X1NBQ6"/>